<dbReference type="InterPro" id="IPR014710">
    <property type="entry name" value="RmlC-like_jellyroll"/>
</dbReference>
<dbReference type="Proteomes" id="UP001597116">
    <property type="component" value="Unassembled WGS sequence"/>
</dbReference>
<sequence length="225" mass="24812">MAPFIGFDHFQFTYDVFGPHYQPEKPSIRYLFEDSVPYYRVNSDGTKLAINPGSLFWTWENHDIVDTEFPIPSGGRVHGLLVFATWLAFQEPQASKRLYIDKSTMPEIAEDGVLIKVVIGSTGQVVNPVETPEPITFLHVFLSPGKAFKHVLPTGWNGTFYITTGSVNFANGTNQYPLEAGSVVSVGLSPNTEDLTFSAEVESQLILLGGLPQQVAIFRQASPTA</sequence>
<dbReference type="Pfam" id="PF05726">
    <property type="entry name" value="Pirin_C"/>
    <property type="match status" value="1"/>
</dbReference>
<dbReference type="InterPro" id="IPR011051">
    <property type="entry name" value="RmlC_Cupin_sf"/>
</dbReference>
<feature type="domain" description="Pirin C-terminal" evidence="1">
    <location>
        <begin position="138"/>
        <end position="217"/>
    </location>
</feature>
<protein>
    <submittedName>
        <fullName evidence="2">Pirin-like C-terminal cupin domain-containing protein</fullName>
    </submittedName>
</protein>
<gene>
    <name evidence="2" type="ORF">ACFQ4C_08635</name>
</gene>
<dbReference type="PANTHER" id="PTHR13903:SF8">
    <property type="entry name" value="PIRIN"/>
    <property type="match status" value="1"/>
</dbReference>
<dbReference type="SUPFAM" id="SSF51182">
    <property type="entry name" value="RmlC-like cupins"/>
    <property type="match status" value="1"/>
</dbReference>
<dbReference type="RefSeq" id="WP_379884221.1">
    <property type="nucleotide sequence ID" value="NZ_JBHTLP010000007.1"/>
</dbReference>
<dbReference type="InterPro" id="IPR008778">
    <property type="entry name" value="Pirin_C_dom"/>
</dbReference>
<dbReference type="EMBL" id="JBHTLP010000007">
    <property type="protein sequence ID" value="MFD1141172.1"/>
    <property type="molecule type" value="Genomic_DNA"/>
</dbReference>
<keyword evidence="3" id="KW-1185">Reference proteome</keyword>
<dbReference type="PANTHER" id="PTHR13903">
    <property type="entry name" value="PIRIN-RELATED"/>
    <property type="match status" value="1"/>
</dbReference>
<dbReference type="Gene3D" id="2.60.120.10">
    <property type="entry name" value="Jelly Rolls"/>
    <property type="match status" value="1"/>
</dbReference>
<evidence type="ECO:0000259" key="1">
    <source>
        <dbReference type="Pfam" id="PF05726"/>
    </source>
</evidence>
<evidence type="ECO:0000313" key="3">
    <source>
        <dbReference type="Proteomes" id="UP001597116"/>
    </source>
</evidence>
<organism evidence="2 3">
    <name type="scientific">Larkinella insperata</name>
    <dbReference type="NCBI Taxonomy" id="332158"/>
    <lineage>
        <taxon>Bacteria</taxon>
        <taxon>Pseudomonadati</taxon>
        <taxon>Bacteroidota</taxon>
        <taxon>Cytophagia</taxon>
        <taxon>Cytophagales</taxon>
        <taxon>Spirosomataceae</taxon>
        <taxon>Larkinella</taxon>
    </lineage>
</organism>
<reference evidence="3" key="1">
    <citation type="journal article" date="2019" name="Int. J. Syst. Evol. Microbiol.">
        <title>The Global Catalogue of Microorganisms (GCM) 10K type strain sequencing project: providing services to taxonomists for standard genome sequencing and annotation.</title>
        <authorList>
            <consortium name="The Broad Institute Genomics Platform"/>
            <consortium name="The Broad Institute Genome Sequencing Center for Infectious Disease"/>
            <person name="Wu L."/>
            <person name="Ma J."/>
        </authorList>
    </citation>
    <scope>NUCLEOTIDE SEQUENCE [LARGE SCALE GENOMIC DNA]</scope>
    <source>
        <strain evidence="3">CCUG 55608</strain>
    </source>
</reference>
<dbReference type="CDD" id="cd02247">
    <property type="entry name" value="cupin_pirin_C"/>
    <property type="match status" value="1"/>
</dbReference>
<accession>A0ABW3Q7G5</accession>
<proteinExistence type="predicted"/>
<evidence type="ECO:0000313" key="2">
    <source>
        <dbReference type="EMBL" id="MFD1141172.1"/>
    </source>
</evidence>
<dbReference type="InterPro" id="IPR012093">
    <property type="entry name" value="Pirin"/>
</dbReference>
<name>A0ABW3Q7G5_9BACT</name>
<comment type="caution">
    <text evidence="2">The sequence shown here is derived from an EMBL/GenBank/DDBJ whole genome shotgun (WGS) entry which is preliminary data.</text>
</comment>